<gene>
    <name evidence="2" type="ORF">JKL49_00955</name>
</gene>
<feature type="region of interest" description="Disordered" evidence="1">
    <location>
        <begin position="86"/>
        <end position="111"/>
    </location>
</feature>
<proteinExistence type="predicted"/>
<accession>A0A974S7U3</accession>
<dbReference type="EMBL" id="CP068570">
    <property type="protein sequence ID" value="QQZ50330.1"/>
    <property type="molecule type" value="Genomic_DNA"/>
</dbReference>
<organism evidence="2">
    <name type="scientific">Phenylobacterium glaciei</name>
    <dbReference type="NCBI Taxonomy" id="2803784"/>
    <lineage>
        <taxon>Bacteria</taxon>
        <taxon>Pseudomonadati</taxon>
        <taxon>Pseudomonadota</taxon>
        <taxon>Alphaproteobacteria</taxon>
        <taxon>Caulobacterales</taxon>
        <taxon>Caulobacteraceae</taxon>
        <taxon>Phenylobacterium</taxon>
    </lineage>
</organism>
<protein>
    <submittedName>
        <fullName evidence="2">Uncharacterized protein</fullName>
    </submittedName>
</protein>
<evidence type="ECO:0000256" key="1">
    <source>
        <dbReference type="SAM" id="MobiDB-lite"/>
    </source>
</evidence>
<reference evidence="2" key="1">
    <citation type="submission" date="2021-01" db="EMBL/GenBank/DDBJ databases">
        <title>Genome sequence of Phenylobacterium sp. 20VBR1 isolated from a valley glaceir, Ny-Alesund, Svalbard.</title>
        <authorList>
            <person name="Thomas F.A."/>
            <person name="Krishnan K.P."/>
            <person name="Sinha R.K."/>
        </authorList>
    </citation>
    <scope>NUCLEOTIDE SEQUENCE</scope>
    <source>
        <strain evidence="2">20VBR1</strain>
    </source>
</reference>
<dbReference type="AlphaFoldDB" id="A0A974S7U3"/>
<name>A0A974S7U3_9CAUL</name>
<sequence>MKLKFKVQPYQTDAVEAVVDCFAGQPMTGGVAYRIDPGRKAQTSAFEEGFKNADLQLTELQVLANIKDIQRRQNLPMSDSLVASAGASSTSTWRWRQGPAKHIATSRPCSR</sequence>
<evidence type="ECO:0000313" key="2">
    <source>
        <dbReference type="EMBL" id="QQZ50330.1"/>
    </source>
</evidence>